<dbReference type="PRINTS" id="PR00113">
    <property type="entry name" value="ALKPHPHTASE"/>
</dbReference>
<dbReference type="PANTHER" id="PTHR11596:SF72">
    <property type="entry name" value="ALKALINE PHOSPHATASE"/>
    <property type="match status" value="1"/>
</dbReference>
<dbReference type="EC" id="3.1.3.1" evidence="3"/>
<keyword evidence="4" id="KW-1185">Reference proteome</keyword>
<sequence length="597" mass="63681">MSTVRRAILASLALSTSLAAAGPAGAATIFPLDRATILVRSPFDLKVEFSKVVAKDDVRVTINGEPAEAVLGRGLDFIEQEPGLAPGVEASAVRLSAASLANPGRYTVEARAGDEVKTVTWDVYVTAEQPRAKNVIFFLGDGLSVAHRTAARIMSRGMTEGKANGHLNLDTLDRAAFIGTSATDAVSTDSANTMSAYMTGHKTAVNALGVYADRTKDAFDDPKVENIAEAVRRTTKKSLGVVSLAELEDATPAAVVAHTRRRAEKAEIALAFERLKPEVILGGGSAYFLPKSVPGSKRKDDIDLVAKLKEEGYTLATSATELTAAQAEAPDRLLGLFHTGNMDVALDRRQLKKGTVSKFPDQPGLVQMTEAALATLAKNPDGFFLMVEGASIDKMSHPMDWDRAVYDTIEFDQAVGAGLAFAKAHPDTLVVVTGDHTHGVSVIGTIDDDKPGTEMREKVGTYAAAGFPNYEDKDGDGYPDRVDVSRRLAIFSSNYPDYYETFRPKLDGPFVPAIKNEKGEYVANEAYKDIPGAVLRTGNIPRDEDTAVHAVDDVILQATGPGSDGFKGYLEESDVYRVLVDAMALAPVQKAASAAAQ</sequence>
<reference evidence="3 4" key="1">
    <citation type="submission" date="2022-04" db="EMBL/GenBank/DDBJ databases">
        <authorList>
            <person name="Grouzdev D.S."/>
            <person name="Pantiukh K.S."/>
            <person name="Krutkina M.S."/>
        </authorList>
    </citation>
    <scope>NUCLEOTIDE SEQUENCE [LARGE SCALE GENOMIC DNA]</scope>
    <source>
        <strain evidence="3 4">6x-1</strain>
    </source>
</reference>
<gene>
    <name evidence="3" type="ORF">MWN34_08415</name>
</gene>
<dbReference type="RefSeq" id="WP_247028451.1">
    <property type="nucleotide sequence ID" value="NZ_JALKCH010000005.1"/>
</dbReference>
<evidence type="ECO:0000256" key="1">
    <source>
        <dbReference type="RuleBase" id="RU003946"/>
    </source>
</evidence>
<keyword evidence="2" id="KW-0732">Signal</keyword>
<dbReference type="PANTHER" id="PTHR11596">
    <property type="entry name" value="ALKALINE PHOSPHATASE"/>
    <property type="match status" value="1"/>
</dbReference>
<comment type="caution">
    <text evidence="3">The sequence shown here is derived from an EMBL/GenBank/DDBJ whole genome shotgun (WGS) entry which is preliminary data.</text>
</comment>
<proteinExistence type="inferred from homology"/>
<evidence type="ECO:0000256" key="2">
    <source>
        <dbReference type="SAM" id="SignalP"/>
    </source>
</evidence>
<comment type="similarity">
    <text evidence="1">Belongs to the alkaline phosphatase family.</text>
</comment>
<dbReference type="EMBL" id="JALKCH010000005">
    <property type="protein sequence ID" value="MCK0196935.1"/>
    <property type="molecule type" value="Genomic_DNA"/>
</dbReference>
<dbReference type="Pfam" id="PF00245">
    <property type="entry name" value="Alk_phosphatase"/>
    <property type="match status" value="1"/>
</dbReference>
<protein>
    <submittedName>
        <fullName evidence="3">Alkaline phosphatase</fullName>
        <ecNumber evidence="3">3.1.3.1</ecNumber>
    </submittedName>
</protein>
<dbReference type="SUPFAM" id="SSF53649">
    <property type="entry name" value="Alkaline phosphatase-like"/>
    <property type="match status" value="1"/>
</dbReference>
<feature type="signal peptide" evidence="2">
    <location>
        <begin position="1"/>
        <end position="26"/>
    </location>
</feature>
<dbReference type="InterPro" id="IPR017850">
    <property type="entry name" value="Alkaline_phosphatase_core_sf"/>
</dbReference>
<evidence type="ECO:0000313" key="3">
    <source>
        <dbReference type="EMBL" id="MCK0196935.1"/>
    </source>
</evidence>
<feature type="chain" id="PRO_5047174772" evidence="2">
    <location>
        <begin position="27"/>
        <end position="597"/>
    </location>
</feature>
<dbReference type="Gene3D" id="3.40.720.10">
    <property type="entry name" value="Alkaline Phosphatase, subunit A"/>
    <property type="match status" value="1"/>
</dbReference>
<keyword evidence="3" id="KW-0378">Hydrolase</keyword>
<organism evidence="3 4">
    <name type="scientific">Ancylobacter crimeensis</name>
    <dbReference type="NCBI Taxonomy" id="2579147"/>
    <lineage>
        <taxon>Bacteria</taxon>
        <taxon>Pseudomonadati</taxon>
        <taxon>Pseudomonadota</taxon>
        <taxon>Alphaproteobacteria</taxon>
        <taxon>Hyphomicrobiales</taxon>
        <taxon>Xanthobacteraceae</taxon>
        <taxon>Ancylobacter</taxon>
    </lineage>
</organism>
<dbReference type="CDD" id="cd16012">
    <property type="entry name" value="ALP"/>
    <property type="match status" value="1"/>
</dbReference>
<accession>A0ABT0DAF3</accession>
<dbReference type="SMART" id="SM00098">
    <property type="entry name" value="alkPPc"/>
    <property type="match status" value="1"/>
</dbReference>
<evidence type="ECO:0000313" key="4">
    <source>
        <dbReference type="Proteomes" id="UP001203284"/>
    </source>
</evidence>
<dbReference type="GO" id="GO:0004035">
    <property type="term" value="F:alkaline phosphatase activity"/>
    <property type="evidence" value="ECO:0007669"/>
    <property type="project" value="UniProtKB-EC"/>
</dbReference>
<dbReference type="Proteomes" id="UP001203284">
    <property type="component" value="Unassembled WGS sequence"/>
</dbReference>
<dbReference type="InterPro" id="IPR001952">
    <property type="entry name" value="Alkaline_phosphatase"/>
</dbReference>
<name>A0ABT0DAF3_9HYPH</name>